<keyword evidence="11" id="KW-0391">Immunity</keyword>
<dbReference type="Proteomes" id="UP001501920">
    <property type="component" value="Chromosome 5"/>
</dbReference>
<evidence type="ECO:0000256" key="18">
    <source>
        <dbReference type="ARBA" id="ARBA00023288"/>
    </source>
</evidence>
<reference evidence="25" key="3">
    <citation type="submission" date="2025-09" db="UniProtKB">
        <authorList>
            <consortium name="Ensembl"/>
        </authorList>
    </citation>
    <scope>IDENTIFICATION</scope>
</reference>
<evidence type="ECO:0000256" key="19">
    <source>
        <dbReference type="ARBA" id="ARBA00071084"/>
    </source>
</evidence>
<proteinExistence type="predicted"/>
<dbReference type="GeneID" id="108441748"/>
<feature type="region of interest" description="Disordered" evidence="22">
    <location>
        <begin position="486"/>
        <end position="505"/>
    </location>
</feature>
<dbReference type="AlphaFoldDB" id="A0A3B4CL08"/>
<evidence type="ECO:0000256" key="2">
    <source>
        <dbReference type="ARBA" id="ARBA00004572"/>
    </source>
</evidence>
<evidence type="ECO:0000256" key="22">
    <source>
        <dbReference type="SAM" id="MobiDB-lite"/>
    </source>
</evidence>
<evidence type="ECO:0000259" key="24">
    <source>
        <dbReference type="Pfam" id="PF16739"/>
    </source>
</evidence>
<accession>A0A3B4CL08</accession>
<dbReference type="GO" id="GO:0002230">
    <property type="term" value="P:positive regulation of defense response to virus by host"/>
    <property type="evidence" value="ECO:0007669"/>
    <property type="project" value="UniProtKB-ARBA"/>
</dbReference>
<feature type="compositionally biased region" description="Pro residues" evidence="22">
    <location>
        <begin position="227"/>
        <end position="239"/>
    </location>
</feature>
<evidence type="ECO:0000256" key="15">
    <source>
        <dbReference type="ARBA" id="ARBA00023136"/>
    </source>
</evidence>
<dbReference type="GO" id="GO:1900227">
    <property type="term" value="P:positive regulation of NLRP3 inflammasome complex assembly"/>
    <property type="evidence" value="ECO:0007669"/>
    <property type="project" value="UniProtKB-ARBA"/>
</dbReference>
<dbReference type="STRING" id="42514.ENSPNAP00000012712"/>
<keyword evidence="4" id="KW-1017">Isopeptide bond</keyword>
<dbReference type="CTD" id="57506"/>
<keyword evidence="12 23" id="KW-1133">Transmembrane helix</keyword>
<keyword evidence="8 23" id="KW-0812">Transmembrane</keyword>
<evidence type="ECO:0000256" key="12">
    <source>
        <dbReference type="ARBA" id="ARBA00022989"/>
    </source>
</evidence>
<evidence type="ECO:0000256" key="23">
    <source>
        <dbReference type="SAM" id="Phobius"/>
    </source>
</evidence>
<keyword evidence="26" id="KW-1185">Reference proteome</keyword>
<evidence type="ECO:0000313" key="26">
    <source>
        <dbReference type="Proteomes" id="UP001501920"/>
    </source>
</evidence>
<evidence type="ECO:0000256" key="11">
    <source>
        <dbReference type="ARBA" id="ARBA00022859"/>
    </source>
</evidence>
<evidence type="ECO:0000256" key="3">
    <source>
        <dbReference type="ARBA" id="ARBA00022481"/>
    </source>
</evidence>
<dbReference type="Pfam" id="PF16739">
    <property type="entry name" value="CARD_2"/>
    <property type="match status" value="1"/>
</dbReference>
<feature type="region of interest" description="Disordered" evidence="22">
    <location>
        <begin position="375"/>
        <end position="405"/>
    </location>
</feature>
<dbReference type="GO" id="GO:0032728">
    <property type="term" value="P:positive regulation of interferon-beta production"/>
    <property type="evidence" value="ECO:0007669"/>
    <property type="project" value="UniProtKB-ARBA"/>
</dbReference>
<feature type="domain" description="Caspase recruitment" evidence="24">
    <location>
        <begin position="6"/>
        <end position="92"/>
    </location>
</feature>
<dbReference type="Ensembl" id="ENSPNAT00000020079.2">
    <property type="protein sequence ID" value="ENSPNAP00000012712.1"/>
    <property type="gene ID" value="ENSPNAG00000003529.2"/>
</dbReference>
<keyword evidence="17" id="KW-0576">Peroxisome</keyword>
<evidence type="ECO:0000256" key="6">
    <source>
        <dbReference type="ARBA" id="ARBA00022581"/>
    </source>
</evidence>
<protein>
    <recommendedName>
        <fullName evidence="19">Mitochondrial antiviral-signaling protein</fullName>
    </recommendedName>
    <alternativeName>
        <fullName evidence="20">Interferon beta promoter stimulator protein 1</fullName>
    </alternativeName>
    <alternativeName>
        <fullName evidence="21">Virus-induced-signaling adapter</fullName>
    </alternativeName>
</protein>
<evidence type="ECO:0000256" key="17">
    <source>
        <dbReference type="ARBA" id="ARBA00023140"/>
    </source>
</evidence>
<dbReference type="GO" id="GO:0051607">
    <property type="term" value="P:defense response to virus"/>
    <property type="evidence" value="ECO:0007669"/>
    <property type="project" value="UniProtKB-KW"/>
</dbReference>
<evidence type="ECO:0000256" key="10">
    <source>
        <dbReference type="ARBA" id="ARBA00022843"/>
    </source>
</evidence>
<evidence type="ECO:0000313" key="25">
    <source>
        <dbReference type="Ensembl" id="ENSPNAP00000012712.1"/>
    </source>
</evidence>
<dbReference type="Gene3D" id="1.10.533.10">
    <property type="entry name" value="Death Domain, Fas"/>
    <property type="match status" value="1"/>
</dbReference>
<keyword evidence="7" id="KW-0399">Innate immunity</keyword>
<evidence type="ECO:0000256" key="1">
    <source>
        <dbReference type="ARBA" id="ARBA00004275"/>
    </source>
</evidence>
<evidence type="ECO:0000256" key="21">
    <source>
        <dbReference type="ARBA" id="ARBA00083233"/>
    </source>
</evidence>
<comment type="subcellular location">
    <subcellularLocation>
        <location evidence="2">Mitochondrion outer membrane</location>
        <topology evidence="2">Single-pass membrane protein</topology>
    </subcellularLocation>
    <subcellularLocation>
        <location evidence="1">Peroxisome</location>
    </subcellularLocation>
</comment>
<evidence type="ECO:0000256" key="9">
    <source>
        <dbReference type="ARBA" id="ARBA00022787"/>
    </source>
</evidence>
<reference evidence="25" key="2">
    <citation type="submission" date="2025-08" db="UniProtKB">
        <authorList>
            <consortium name="Ensembl"/>
        </authorList>
    </citation>
    <scope>IDENTIFICATION</scope>
</reference>
<keyword evidence="10" id="KW-0832">Ubl conjugation</keyword>
<dbReference type="GO" id="GO:0070585">
    <property type="term" value="P:protein localization to mitochondrion"/>
    <property type="evidence" value="ECO:0007669"/>
    <property type="project" value="UniProtKB-ARBA"/>
</dbReference>
<dbReference type="GO" id="GO:0035591">
    <property type="term" value="F:signaling adaptor activity"/>
    <property type="evidence" value="ECO:0007669"/>
    <property type="project" value="UniProtKB-ARBA"/>
</dbReference>
<evidence type="ECO:0000256" key="8">
    <source>
        <dbReference type="ARBA" id="ARBA00022692"/>
    </source>
</evidence>
<keyword evidence="9" id="KW-1000">Mitochondrion outer membrane</keyword>
<dbReference type="InterPro" id="IPR011029">
    <property type="entry name" value="DEATH-like_dom_sf"/>
</dbReference>
<dbReference type="GeneTree" id="ENSGT00950000184013"/>
<dbReference type="GO" id="GO:0045071">
    <property type="term" value="P:negative regulation of viral genome replication"/>
    <property type="evidence" value="ECO:0007669"/>
    <property type="project" value="UniProtKB-ARBA"/>
</dbReference>
<keyword evidence="5" id="KW-0597">Phosphoprotein</keyword>
<evidence type="ECO:0000256" key="13">
    <source>
        <dbReference type="ARBA" id="ARBA00023118"/>
    </source>
</evidence>
<keyword evidence="15 23" id="KW-0472">Membrane</keyword>
<feature type="compositionally biased region" description="Polar residues" evidence="22">
    <location>
        <begin position="439"/>
        <end position="450"/>
    </location>
</feature>
<keyword evidence="16" id="KW-0564">Palmitate</keyword>
<keyword evidence="3" id="KW-0488">Methylation</keyword>
<dbReference type="GO" id="GO:0032727">
    <property type="term" value="P:positive regulation of interferon-alpha production"/>
    <property type="evidence" value="ECO:0007669"/>
    <property type="project" value="UniProtKB-ARBA"/>
</dbReference>
<dbReference type="GO" id="GO:0002753">
    <property type="term" value="P:cytoplasmic pattern recognition receptor signaling pathway"/>
    <property type="evidence" value="ECO:0007669"/>
    <property type="project" value="UniProtKB-ARBA"/>
</dbReference>
<dbReference type="OMA" id="NQHDQTE"/>
<dbReference type="RefSeq" id="XP_037394742.1">
    <property type="nucleotide sequence ID" value="XM_037538845.1"/>
</dbReference>
<keyword evidence="14" id="KW-0496">Mitochondrion</keyword>
<dbReference type="OrthoDB" id="9909785at2759"/>
<evidence type="ECO:0000256" key="7">
    <source>
        <dbReference type="ARBA" id="ARBA00022588"/>
    </source>
</evidence>
<organism evidence="25 26">
    <name type="scientific">Pygocentrus nattereri</name>
    <name type="common">Red-bellied piranha</name>
    <dbReference type="NCBI Taxonomy" id="42514"/>
    <lineage>
        <taxon>Eukaryota</taxon>
        <taxon>Metazoa</taxon>
        <taxon>Chordata</taxon>
        <taxon>Craniata</taxon>
        <taxon>Vertebrata</taxon>
        <taxon>Euteleostomi</taxon>
        <taxon>Actinopterygii</taxon>
        <taxon>Neopterygii</taxon>
        <taxon>Teleostei</taxon>
        <taxon>Ostariophysi</taxon>
        <taxon>Characiformes</taxon>
        <taxon>Characoidei</taxon>
        <taxon>Pygocentrus</taxon>
    </lineage>
</organism>
<dbReference type="FunFam" id="1.10.533.10:FF:000063">
    <property type="entry name" value="Mitochondrial antiviral-signaling protein"/>
    <property type="match status" value="1"/>
</dbReference>
<reference evidence="25 26" key="1">
    <citation type="submission" date="2020-10" db="EMBL/GenBank/DDBJ databases">
        <title>Pygocentrus nattereri (red-bellied piranha) genome, fPygNat1, primary haplotype.</title>
        <authorList>
            <person name="Myers G."/>
            <person name="Meyer A."/>
            <person name="Karagic N."/>
            <person name="Pippel M."/>
            <person name="Winkler S."/>
            <person name="Tracey A."/>
            <person name="Wood J."/>
            <person name="Formenti G."/>
            <person name="Howe K."/>
            <person name="Fedrigo O."/>
            <person name="Jarvis E.D."/>
        </authorList>
    </citation>
    <scope>NUCLEOTIDE SEQUENCE [LARGE SCALE GENOMIC DNA]</scope>
</reference>
<evidence type="ECO:0000256" key="20">
    <source>
        <dbReference type="ARBA" id="ARBA00082620"/>
    </source>
</evidence>
<evidence type="ECO:0000256" key="16">
    <source>
        <dbReference type="ARBA" id="ARBA00023139"/>
    </source>
</evidence>
<dbReference type="GO" id="GO:0045087">
    <property type="term" value="P:innate immune response"/>
    <property type="evidence" value="ECO:0007669"/>
    <property type="project" value="UniProtKB-KW"/>
</dbReference>
<feature type="region of interest" description="Disordered" evidence="22">
    <location>
        <begin position="203"/>
        <end position="249"/>
    </location>
</feature>
<dbReference type="InterPro" id="IPR031964">
    <property type="entry name" value="CARD_dom"/>
</dbReference>
<name>A0A3B4CL08_PYGNA</name>
<dbReference type="GO" id="GO:0005777">
    <property type="term" value="C:peroxisome"/>
    <property type="evidence" value="ECO:0007669"/>
    <property type="project" value="UniProtKB-SubCell"/>
</dbReference>
<dbReference type="GO" id="GO:0005741">
    <property type="term" value="C:mitochondrial outer membrane"/>
    <property type="evidence" value="ECO:0007669"/>
    <property type="project" value="UniProtKB-SubCell"/>
</dbReference>
<evidence type="ECO:0000256" key="5">
    <source>
        <dbReference type="ARBA" id="ARBA00022553"/>
    </source>
</evidence>
<feature type="region of interest" description="Disordered" evidence="22">
    <location>
        <begin position="429"/>
        <end position="474"/>
    </location>
</feature>
<keyword evidence="13" id="KW-0051">Antiviral defense</keyword>
<keyword evidence="18" id="KW-0449">Lipoprotein</keyword>
<dbReference type="GO" id="GO:1900063">
    <property type="term" value="P:regulation of peroxisome organization"/>
    <property type="evidence" value="ECO:0007669"/>
    <property type="project" value="UniProtKB-ARBA"/>
</dbReference>
<feature type="compositionally biased region" description="Low complexity" evidence="22">
    <location>
        <begin position="203"/>
        <end position="226"/>
    </location>
</feature>
<sequence>MTYASDKLYNEVVKRMMARLASVVKVREIIPHLPCLTLTDREEIEAKRENAGNYSAIILLLDCLRRRENWPEEFIAALGACEHWALADEIGNAYDRIKGINTRRTVPAAVASASGPASAIGPAPAVSTAAAATASPPAPAPAPVPVPVTASAATPSPAQSPATTVTTATIHNAPHSIPPLLTPSPVEAPAQAAASVPVSSSPESLASVAAPGPAEPPASVSAREVSAPPPPEPAQPLEPSPLVSVPQAEPPFSVSASKVAPSIKQNEVSFNPGVRPSLDSSDDMTLTAISEASSAVATFLSTNTVTTPPSQPNTLSTSSQLPAACEKSKIPLSVTESPASVKHPIQDTNPPERETVLAQNSNTNATVSQFLETAQTTMSQNSQAPTASSETAQVLPSTSNDGVAGHLSHTAAVNEEFFSKPGTLMEPSLGSYDDLQISRPPTVTAGSSPVQPFRPAPVSRHPQPEEQSEEPCSVTSGELMFSSTTGISSSLTQDSEHSPSDYMEVPTEPVPVSHLTAAADNLVPHSTPQENSFREGDAAFCHNLPVEDHYESFSQSLLAEPGTLVNVVQVSEEPSILNLNGQPPSMIGIAVHPNDKEESQNHITQAESTCQDLGFNSSGLINPPQSEQREESQGVLSQLQHDPRLIAATAAVAGVAILAMAWKLKH</sequence>
<feature type="compositionally biased region" description="Polar residues" evidence="22">
    <location>
        <begin position="375"/>
        <end position="401"/>
    </location>
</feature>
<keyword evidence="6" id="KW-0945">Host-virus interaction</keyword>
<evidence type="ECO:0000256" key="4">
    <source>
        <dbReference type="ARBA" id="ARBA00022499"/>
    </source>
</evidence>
<dbReference type="RefSeq" id="XP_017576923.1">
    <property type="nucleotide sequence ID" value="XM_017721434.1"/>
</dbReference>
<evidence type="ECO:0000256" key="14">
    <source>
        <dbReference type="ARBA" id="ARBA00023128"/>
    </source>
</evidence>
<feature type="transmembrane region" description="Helical" evidence="23">
    <location>
        <begin position="645"/>
        <end position="664"/>
    </location>
</feature>
<dbReference type="GO" id="GO:0032755">
    <property type="term" value="P:positive regulation of interleukin-6 production"/>
    <property type="evidence" value="ECO:0007669"/>
    <property type="project" value="UniProtKB-ARBA"/>
</dbReference>